<dbReference type="RefSeq" id="WP_026786676.1">
    <property type="nucleotide sequence ID" value="NZ_CM002803.1"/>
</dbReference>
<evidence type="ECO:0000313" key="6">
    <source>
        <dbReference type="Proteomes" id="UP000027395"/>
    </source>
</evidence>
<reference evidence="5 6" key="1">
    <citation type="journal article" date="2014" name="Appl. Environ. Microbiol.">
        <title>Elucidation of insertion elements encoded on plasmids and in vitro construction of shuttle vectors from the toxic cyanobacterium Planktothrix.</title>
        <authorList>
            <person name="Christiansen G."/>
            <person name="Goesmann A."/>
            <person name="Kurmayer R."/>
        </authorList>
    </citation>
    <scope>NUCLEOTIDE SEQUENCE [LARGE SCALE GENOMIC DNA]</scope>
    <source>
        <strain evidence="5 6">NIVA-CYA 126/8</strain>
    </source>
</reference>
<dbReference type="Gene3D" id="1.10.10.10">
    <property type="entry name" value="Winged helix-like DNA-binding domain superfamily/Winged helix DNA-binding domain"/>
    <property type="match status" value="1"/>
</dbReference>
<dbReference type="InterPro" id="IPR036390">
    <property type="entry name" value="WH_DNA-bd_sf"/>
</dbReference>
<dbReference type="eggNOG" id="COG1733">
    <property type="taxonomic scope" value="Bacteria"/>
</dbReference>
<name>A0A073CPD1_PLAA1</name>
<dbReference type="PATRIC" id="fig|388467.6.peg.589"/>
<dbReference type="InterPro" id="IPR002577">
    <property type="entry name" value="HTH_HxlR"/>
</dbReference>
<organism evidence="5 6">
    <name type="scientific">Planktothrix agardhii (strain NIVA-CYA 126/8)</name>
    <dbReference type="NCBI Taxonomy" id="388467"/>
    <lineage>
        <taxon>Bacteria</taxon>
        <taxon>Bacillati</taxon>
        <taxon>Cyanobacteriota</taxon>
        <taxon>Cyanophyceae</taxon>
        <taxon>Oscillatoriophycideae</taxon>
        <taxon>Oscillatoriales</taxon>
        <taxon>Microcoleaceae</taxon>
        <taxon>Planktothrix</taxon>
    </lineage>
</organism>
<sequence>MKVKECYKTTEIWESNQCLDAICPIEFILELIGTKWSISILRELFQGHQRTHQLLESLPGISTKTLTVRLRELEKHGLILRTVYAEIPPRVEYCLTDKGRELQPILVALKQVGEHWLKDSHCICPLELGV</sequence>
<dbReference type="PANTHER" id="PTHR33204">
    <property type="entry name" value="TRANSCRIPTIONAL REGULATOR, MARR FAMILY"/>
    <property type="match status" value="1"/>
</dbReference>
<dbReference type="EMBL" id="CM002803">
    <property type="protein sequence ID" value="KEI65825.1"/>
    <property type="molecule type" value="Genomic_DNA"/>
</dbReference>
<dbReference type="HOGENOM" id="CLU_111585_5_3_3"/>
<dbReference type="SUPFAM" id="SSF46785">
    <property type="entry name" value="Winged helix' DNA-binding domain"/>
    <property type="match status" value="1"/>
</dbReference>
<keyword evidence="2" id="KW-0238">DNA-binding</keyword>
<dbReference type="PROSITE" id="PS51118">
    <property type="entry name" value="HTH_HXLR"/>
    <property type="match status" value="1"/>
</dbReference>
<keyword evidence="1" id="KW-0805">Transcription regulation</keyword>
<dbReference type="AlphaFoldDB" id="A0A073CPD1"/>
<evidence type="ECO:0000313" key="5">
    <source>
        <dbReference type="EMBL" id="KEI65825.1"/>
    </source>
</evidence>
<dbReference type="PANTHER" id="PTHR33204:SF37">
    <property type="entry name" value="HTH-TYPE TRANSCRIPTIONAL REGULATOR YODB"/>
    <property type="match status" value="1"/>
</dbReference>
<evidence type="ECO:0000256" key="3">
    <source>
        <dbReference type="ARBA" id="ARBA00023163"/>
    </source>
</evidence>
<proteinExistence type="predicted"/>
<dbReference type="InterPro" id="IPR036388">
    <property type="entry name" value="WH-like_DNA-bd_sf"/>
</dbReference>
<keyword evidence="3" id="KW-0804">Transcription</keyword>
<dbReference type="GO" id="GO:0003677">
    <property type="term" value="F:DNA binding"/>
    <property type="evidence" value="ECO:0007669"/>
    <property type="project" value="UniProtKB-KW"/>
</dbReference>
<dbReference type="STRING" id="388467.A19Y_0650"/>
<evidence type="ECO:0000256" key="2">
    <source>
        <dbReference type="ARBA" id="ARBA00023125"/>
    </source>
</evidence>
<protein>
    <recommendedName>
        <fullName evidence="4">HTH hxlR-type domain-containing protein</fullName>
    </recommendedName>
</protein>
<feature type="domain" description="HTH hxlR-type" evidence="4">
    <location>
        <begin position="23"/>
        <end position="121"/>
    </location>
</feature>
<evidence type="ECO:0000259" key="4">
    <source>
        <dbReference type="PROSITE" id="PS51118"/>
    </source>
</evidence>
<accession>A0A073CPD1</accession>
<keyword evidence="6" id="KW-1185">Reference proteome</keyword>
<evidence type="ECO:0000256" key="1">
    <source>
        <dbReference type="ARBA" id="ARBA00023015"/>
    </source>
</evidence>
<dbReference type="Proteomes" id="UP000027395">
    <property type="component" value="Chromosome"/>
</dbReference>
<dbReference type="Pfam" id="PF01638">
    <property type="entry name" value="HxlR"/>
    <property type="match status" value="1"/>
</dbReference>
<gene>
    <name evidence="5" type="ORF">A19Y_0650</name>
</gene>
<dbReference type="GeneID" id="77286909"/>